<proteinExistence type="predicted"/>
<evidence type="ECO:0000259" key="1">
    <source>
        <dbReference type="SMART" id="SM00966"/>
    </source>
</evidence>
<sequence length="84" mass="9283">MSSKGQVVLPKTIRDAHGWVPGTELLIEDGPNGVLLRPRTHSEPSSLETVAGCLHDVTSPARTVDEMDAAIRAELRRRHDRGRY</sequence>
<feature type="domain" description="SpoVT-AbrB" evidence="1">
    <location>
        <begin position="1"/>
        <end position="44"/>
    </location>
</feature>
<dbReference type="EMBL" id="NRRV01000043">
    <property type="protein sequence ID" value="MBK1632278.1"/>
    <property type="molecule type" value="Genomic_DNA"/>
</dbReference>
<keyword evidence="3" id="KW-1185">Reference proteome</keyword>
<protein>
    <recommendedName>
        <fullName evidence="1">SpoVT-AbrB domain-containing protein</fullName>
    </recommendedName>
</protein>
<evidence type="ECO:0000313" key="2">
    <source>
        <dbReference type="EMBL" id="MBK1632278.1"/>
    </source>
</evidence>
<gene>
    <name evidence="2" type="ORF">CKO31_16335</name>
</gene>
<dbReference type="SMART" id="SM00966">
    <property type="entry name" value="SpoVT_AbrB"/>
    <property type="match status" value="1"/>
</dbReference>
<dbReference type="InterPro" id="IPR007159">
    <property type="entry name" value="SpoVT-AbrB_dom"/>
</dbReference>
<dbReference type="InterPro" id="IPR037914">
    <property type="entry name" value="SpoVT-AbrB_sf"/>
</dbReference>
<comment type="caution">
    <text evidence="2">The sequence shown here is derived from an EMBL/GenBank/DDBJ whole genome shotgun (WGS) entry which is preliminary data.</text>
</comment>
<organism evidence="2 3">
    <name type="scientific">Thiohalocapsa halophila</name>
    <dbReference type="NCBI Taxonomy" id="69359"/>
    <lineage>
        <taxon>Bacteria</taxon>
        <taxon>Pseudomonadati</taxon>
        <taxon>Pseudomonadota</taxon>
        <taxon>Gammaproteobacteria</taxon>
        <taxon>Chromatiales</taxon>
        <taxon>Chromatiaceae</taxon>
        <taxon>Thiohalocapsa</taxon>
    </lineage>
</organism>
<dbReference type="Gene3D" id="2.10.260.10">
    <property type="match status" value="1"/>
</dbReference>
<name>A0ABS1CKQ5_9GAMM</name>
<reference evidence="2 3" key="1">
    <citation type="journal article" date="2020" name="Microorganisms">
        <title>Osmotic Adaptation and Compatible Solute Biosynthesis of Phototrophic Bacteria as Revealed from Genome Analyses.</title>
        <authorList>
            <person name="Imhoff J.F."/>
            <person name="Rahn T."/>
            <person name="Kunzel S."/>
            <person name="Keller A."/>
            <person name="Neulinger S.C."/>
        </authorList>
    </citation>
    <scope>NUCLEOTIDE SEQUENCE [LARGE SCALE GENOMIC DNA]</scope>
    <source>
        <strain evidence="2 3">DSM 6210</strain>
    </source>
</reference>
<dbReference type="NCBIfam" id="TIGR01439">
    <property type="entry name" value="lp_hng_hel_AbrB"/>
    <property type="match status" value="1"/>
</dbReference>
<dbReference type="SUPFAM" id="SSF89447">
    <property type="entry name" value="AbrB/MazE/MraZ-like"/>
    <property type="match status" value="1"/>
</dbReference>
<dbReference type="Pfam" id="PF04014">
    <property type="entry name" value="MazE_antitoxin"/>
    <property type="match status" value="1"/>
</dbReference>
<accession>A0ABS1CKQ5</accession>
<evidence type="ECO:0000313" key="3">
    <source>
        <dbReference type="Proteomes" id="UP000748752"/>
    </source>
</evidence>
<dbReference type="Proteomes" id="UP000748752">
    <property type="component" value="Unassembled WGS sequence"/>
</dbReference>